<evidence type="ECO:0000256" key="7">
    <source>
        <dbReference type="RuleBase" id="RU004336"/>
    </source>
</evidence>
<dbReference type="STRING" id="542762.A0A4S4DIZ7"/>
<evidence type="ECO:0000256" key="2">
    <source>
        <dbReference type="ARBA" id="ARBA00022729"/>
    </source>
</evidence>
<dbReference type="GO" id="GO:0004553">
    <property type="term" value="F:hydrolase activity, hydrolyzing O-glycosyl compounds"/>
    <property type="evidence" value="ECO:0007669"/>
    <property type="project" value="InterPro"/>
</dbReference>
<evidence type="ECO:0000256" key="6">
    <source>
        <dbReference type="RuleBase" id="RU004335"/>
    </source>
</evidence>
<dbReference type="SMART" id="SM00768">
    <property type="entry name" value="X8"/>
    <property type="match status" value="1"/>
</dbReference>
<dbReference type="SUPFAM" id="SSF51445">
    <property type="entry name" value="(Trans)glycosidases"/>
    <property type="match status" value="1"/>
</dbReference>
<dbReference type="PROSITE" id="PS00587">
    <property type="entry name" value="GLYCOSYL_HYDROL_F17"/>
    <property type="match status" value="1"/>
</dbReference>
<dbReference type="Gene3D" id="1.20.58.1040">
    <property type="match status" value="1"/>
</dbReference>
<dbReference type="InterPro" id="IPR044965">
    <property type="entry name" value="Glyco_hydro_17_plant"/>
</dbReference>
<dbReference type="Pfam" id="PF00332">
    <property type="entry name" value="Glyco_hydro_17"/>
    <property type="match status" value="1"/>
</dbReference>
<dbReference type="InterPro" id="IPR000490">
    <property type="entry name" value="Glyco_hydro_17"/>
</dbReference>
<dbReference type="Pfam" id="PF07983">
    <property type="entry name" value="X8"/>
    <property type="match status" value="1"/>
</dbReference>
<evidence type="ECO:0000313" key="9">
    <source>
        <dbReference type="EMBL" id="THG01926.1"/>
    </source>
</evidence>
<dbReference type="Gene3D" id="3.20.20.80">
    <property type="entry name" value="Glycosidases"/>
    <property type="match status" value="1"/>
</dbReference>
<evidence type="ECO:0000256" key="1">
    <source>
        <dbReference type="ARBA" id="ARBA00008773"/>
    </source>
</evidence>
<feature type="domain" description="X8" evidence="8">
    <location>
        <begin position="396"/>
        <end position="479"/>
    </location>
</feature>
<evidence type="ECO:0000259" key="8">
    <source>
        <dbReference type="SMART" id="SM00768"/>
    </source>
</evidence>
<dbReference type="InterPro" id="IPR017853">
    <property type="entry name" value="GH"/>
</dbReference>
<evidence type="ECO:0000256" key="4">
    <source>
        <dbReference type="ARBA" id="ARBA00023157"/>
    </source>
</evidence>
<keyword evidence="10" id="KW-1185">Reference proteome</keyword>
<protein>
    <recommendedName>
        <fullName evidence="8">X8 domain-containing protein</fullName>
    </recommendedName>
</protein>
<evidence type="ECO:0000256" key="5">
    <source>
        <dbReference type="ARBA" id="ARBA00023295"/>
    </source>
</evidence>
<gene>
    <name evidence="9" type="ORF">TEA_006080</name>
</gene>
<dbReference type="GO" id="GO:0005975">
    <property type="term" value="P:carbohydrate metabolic process"/>
    <property type="evidence" value="ECO:0007669"/>
    <property type="project" value="InterPro"/>
</dbReference>
<dbReference type="AlphaFoldDB" id="A0A4S4DIZ7"/>
<evidence type="ECO:0000313" key="10">
    <source>
        <dbReference type="Proteomes" id="UP000306102"/>
    </source>
</evidence>
<keyword evidence="5 7" id="KW-0326">Glycosidase</keyword>
<sequence length="514" mass="56339">MHLNSVDHQLPLLPLHLSRNSFLVGRPPLPSPLLATPSQNDTANLHFSLSPPTTLPFSTFHVSLGIVPARASWFSCAQGRIGKVKLFDSDDWTVKAFAGSGIEVMLGIPNNELKRLSDSYDDAQDWVKENVTAHTRDGGVDIKYVAVGNEPFLTSYNGTNTHTLLPAMKNIQKALDEAGHGDKIKVTTPQNADVYDSGKGGPSEGNFRKDVRNIMIDLVRWLDSVNSAFLVNIYPFLSLYENAGFPIDFAFFDGGAKPVKDKDHSYDNMFDANLDTLVWSLKKAGVPDLKIIVGEAGWPTDGNINANNKLARRFYNGFLKKLATDKGTPLRPGHMEVYLFSLLDENMKSIAPGAFERHWGIFRYDGKPKFPVDFSGKGDDDKFPVAAKGVKYVTSFYCVFNKDVKNMSLVPPNMSYACALSDCTALGDGSSCSKLDNITTISYAFNMYFQMNGQDVEACVFNGLATITSTNLSTDSCLFPLALQSAGTRLNILSSITATTTSVAAFLFTLFALF</sequence>
<comment type="similarity">
    <text evidence="1 6">Belongs to the glycosyl hydrolase 17 family.</text>
</comment>
<keyword evidence="3 7" id="KW-0378">Hydrolase</keyword>
<dbReference type="EMBL" id="SDRB02011290">
    <property type="protein sequence ID" value="THG01926.1"/>
    <property type="molecule type" value="Genomic_DNA"/>
</dbReference>
<reference evidence="9 10" key="1">
    <citation type="journal article" date="2018" name="Proc. Natl. Acad. Sci. U.S.A.">
        <title>Draft genome sequence of Camellia sinensis var. sinensis provides insights into the evolution of the tea genome and tea quality.</title>
        <authorList>
            <person name="Wei C."/>
            <person name="Yang H."/>
            <person name="Wang S."/>
            <person name="Zhao J."/>
            <person name="Liu C."/>
            <person name="Gao L."/>
            <person name="Xia E."/>
            <person name="Lu Y."/>
            <person name="Tai Y."/>
            <person name="She G."/>
            <person name="Sun J."/>
            <person name="Cao H."/>
            <person name="Tong W."/>
            <person name="Gao Q."/>
            <person name="Li Y."/>
            <person name="Deng W."/>
            <person name="Jiang X."/>
            <person name="Wang W."/>
            <person name="Chen Q."/>
            <person name="Zhang S."/>
            <person name="Li H."/>
            <person name="Wu J."/>
            <person name="Wang P."/>
            <person name="Li P."/>
            <person name="Shi C."/>
            <person name="Zheng F."/>
            <person name="Jian J."/>
            <person name="Huang B."/>
            <person name="Shan D."/>
            <person name="Shi M."/>
            <person name="Fang C."/>
            <person name="Yue Y."/>
            <person name="Li F."/>
            <person name="Li D."/>
            <person name="Wei S."/>
            <person name="Han B."/>
            <person name="Jiang C."/>
            <person name="Yin Y."/>
            <person name="Xia T."/>
            <person name="Zhang Z."/>
            <person name="Bennetzen J.L."/>
            <person name="Zhao S."/>
            <person name="Wan X."/>
        </authorList>
    </citation>
    <scope>NUCLEOTIDE SEQUENCE [LARGE SCALE GENOMIC DNA]</scope>
    <source>
        <strain evidence="10">cv. Shuchazao</strain>
        <tissue evidence="9">Leaf</tissue>
    </source>
</reference>
<dbReference type="InterPro" id="IPR012946">
    <property type="entry name" value="X8"/>
</dbReference>
<dbReference type="PANTHER" id="PTHR32227">
    <property type="entry name" value="GLUCAN ENDO-1,3-BETA-GLUCOSIDASE BG1-RELATED-RELATED"/>
    <property type="match status" value="1"/>
</dbReference>
<dbReference type="FunFam" id="3.20.20.80:FF:000008">
    <property type="entry name" value="Glucan endo-1,3-beta-glucosidase 5"/>
    <property type="match status" value="1"/>
</dbReference>
<name>A0A4S4DIZ7_CAMSN</name>
<comment type="caution">
    <text evidence="9">The sequence shown here is derived from an EMBL/GenBank/DDBJ whole genome shotgun (WGS) entry which is preliminary data.</text>
</comment>
<dbReference type="Proteomes" id="UP000306102">
    <property type="component" value="Unassembled WGS sequence"/>
</dbReference>
<evidence type="ECO:0000256" key="3">
    <source>
        <dbReference type="ARBA" id="ARBA00022801"/>
    </source>
</evidence>
<organism evidence="9 10">
    <name type="scientific">Camellia sinensis var. sinensis</name>
    <name type="common">China tea</name>
    <dbReference type="NCBI Taxonomy" id="542762"/>
    <lineage>
        <taxon>Eukaryota</taxon>
        <taxon>Viridiplantae</taxon>
        <taxon>Streptophyta</taxon>
        <taxon>Embryophyta</taxon>
        <taxon>Tracheophyta</taxon>
        <taxon>Spermatophyta</taxon>
        <taxon>Magnoliopsida</taxon>
        <taxon>eudicotyledons</taxon>
        <taxon>Gunneridae</taxon>
        <taxon>Pentapetalae</taxon>
        <taxon>asterids</taxon>
        <taxon>Ericales</taxon>
        <taxon>Theaceae</taxon>
        <taxon>Camellia</taxon>
    </lineage>
</organism>
<proteinExistence type="inferred from homology"/>
<accession>A0A4S4DIZ7</accession>
<keyword evidence="4" id="KW-1015">Disulfide bond</keyword>
<keyword evidence="2" id="KW-0732">Signal</keyword>